<dbReference type="Proteomes" id="UP001595579">
    <property type="component" value="Unassembled WGS sequence"/>
</dbReference>
<gene>
    <name evidence="2" type="ORF">ACFOEV_15720</name>
</gene>
<dbReference type="Gene3D" id="3.10.450.50">
    <property type="match status" value="1"/>
</dbReference>
<evidence type="ECO:0000313" key="2">
    <source>
        <dbReference type="EMBL" id="MFC3285049.1"/>
    </source>
</evidence>
<dbReference type="RefSeq" id="WP_386775622.1">
    <property type="nucleotide sequence ID" value="NZ_JBHRUG010000031.1"/>
</dbReference>
<dbReference type="InterPro" id="IPR032710">
    <property type="entry name" value="NTF2-like_dom_sf"/>
</dbReference>
<dbReference type="SUPFAM" id="SSF54427">
    <property type="entry name" value="NTF2-like"/>
    <property type="match status" value="1"/>
</dbReference>
<proteinExistence type="predicted"/>
<organism evidence="2 3">
    <name type="scientific">Litchfieldella rifensis</name>
    <dbReference type="NCBI Taxonomy" id="762643"/>
    <lineage>
        <taxon>Bacteria</taxon>
        <taxon>Pseudomonadati</taxon>
        <taxon>Pseudomonadota</taxon>
        <taxon>Gammaproteobacteria</taxon>
        <taxon>Oceanospirillales</taxon>
        <taxon>Halomonadaceae</taxon>
        <taxon>Litchfieldella</taxon>
    </lineage>
</organism>
<keyword evidence="3" id="KW-1185">Reference proteome</keyword>
<accession>A0ABV7LSE3</accession>
<sequence>MTDNTLFKELEAVEEAFNQAVVSNDVAEISACISEDWVLVTPEAGPVSREGFLQAIGEGVLSHSSMTKDLDRVRVYGNVAVVTGRGRNTGMFKGAPISADEWVTDVYVKTEGRWICVLTHLTPVAGN</sequence>
<evidence type="ECO:0000313" key="3">
    <source>
        <dbReference type="Proteomes" id="UP001595579"/>
    </source>
</evidence>
<reference evidence="3" key="1">
    <citation type="journal article" date="2019" name="Int. J. Syst. Evol. Microbiol.">
        <title>The Global Catalogue of Microorganisms (GCM) 10K type strain sequencing project: providing services to taxonomists for standard genome sequencing and annotation.</title>
        <authorList>
            <consortium name="The Broad Institute Genomics Platform"/>
            <consortium name="The Broad Institute Genome Sequencing Center for Infectious Disease"/>
            <person name="Wu L."/>
            <person name="Ma J."/>
        </authorList>
    </citation>
    <scope>NUCLEOTIDE SEQUENCE [LARGE SCALE GENOMIC DNA]</scope>
    <source>
        <strain evidence="3">CECT 7698</strain>
    </source>
</reference>
<dbReference type="Pfam" id="PF14534">
    <property type="entry name" value="DUF4440"/>
    <property type="match status" value="1"/>
</dbReference>
<feature type="domain" description="DUF4440" evidence="1">
    <location>
        <begin position="10"/>
        <end position="115"/>
    </location>
</feature>
<dbReference type="InterPro" id="IPR027843">
    <property type="entry name" value="DUF4440"/>
</dbReference>
<protein>
    <submittedName>
        <fullName evidence="2">Nuclear transport factor 2 family protein</fullName>
    </submittedName>
</protein>
<dbReference type="EMBL" id="JBHRUG010000031">
    <property type="protein sequence ID" value="MFC3285049.1"/>
    <property type="molecule type" value="Genomic_DNA"/>
</dbReference>
<evidence type="ECO:0000259" key="1">
    <source>
        <dbReference type="Pfam" id="PF14534"/>
    </source>
</evidence>
<comment type="caution">
    <text evidence="2">The sequence shown here is derived from an EMBL/GenBank/DDBJ whole genome shotgun (WGS) entry which is preliminary data.</text>
</comment>
<name>A0ABV7LSE3_9GAMM</name>